<evidence type="ECO:0000256" key="1">
    <source>
        <dbReference type="SAM" id="MobiDB-lite"/>
    </source>
</evidence>
<dbReference type="AlphaFoldDB" id="A0A1U9NMD1"/>
<feature type="transmembrane region" description="Helical" evidence="2">
    <location>
        <begin position="153"/>
        <end position="175"/>
    </location>
</feature>
<evidence type="ECO:0000313" key="4">
    <source>
        <dbReference type="Proteomes" id="UP000189674"/>
    </source>
</evidence>
<dbReference type="STRING" id="1936003.STSP2_02065"/>
<evidence type="ECO:0008006" key="5">
    <source>
        <dbReference type="Google" id="ProtNLM"/>
    </source>
</evidence>
<evidence type="ECO:0000256" key="2">
    <source>
        <dbReference type="SAM" id="Phobius"/>
    </source>
</evidence>
<sequence length="376" mass="40686">MIEFECNKCGKQLRVKDESAGKKGKCPRCRCILEVPAPDFDELIDESPVQRPVEERFPVTHKDATGNAVVRQKPHESGHSPNAPSVNVNMPKRTSSLGVVSLIMGILAFLICWIPLLGLLSIPVSSLGVLFAVIGFLIAIFRKGSGIGWPIGGGVVSALALIIAFTQVAVIGGAAEAIDEAAAKADQTKQEVVTSSGSGNSTSNNSEEANVTNTNNSEEAEEWVSAKYPVRQGDMQLQVKGAVKGKVPLIDSFDESQGSSRDDLLAIYLELINGSQSKKIEYQSWQGQDISFSRDYATLEDNFGNRYKRISFGFGTEIVGNAKSDSIYPGKSLIDVLVFELPVDTAEHLKLELPADNFGGEGMLRLQIPQDMIQNR</sequence>
<dbReference type="EMBL" id="CP019791">
    <property type="protein sequence ID" value="AQT68888.1"/>
    <property type="molecule type" value="Genomic_DNA"/>
</dbReference>
<name>A0A1U9NMD1_9BACT</name>
<keyword evidence="2" id="KW-0472">Membrane</keyword>
<dbReference type="Proteomes" id="UP000189674">
    <property type="component" value="Chromosome"/>
</dbReference>
<keyword evidence="2" id="KW-0812">Transmembrane</keyword>
<dbReference type="RefSeq" id="WP_146662255.1">
    <property type="nucleotide sequence ID" value="NZ_CP019791.1"/>
</dbReference>
<accession>A0A1U9NMD1</accession>
<keyword evidence="2" id="KW-1133">Transmembrane helix</keyword>
<keyword evidence="4" id="KW-1185">Reference proteome</keyword>
<gene>
    <name evidence="3" type="ORF">STSP2_02065</name>
</gene>
<feature type="transmembrane region" description="Helical" evidence="2">
    <location>
        <begin position="97"/>
        <end position="116"/>
    </location>
</feature>
<evidence type="ECO:0000313" key="3">
    <source>
        <dbReference type="EMBL" id="AQT68888.1"/>
    </source>
</evidence>
<protein>
    <recommendedName>
        <fullName evidence="5">DUF4352 domain-containing protein</fullName>
    </recommendedName>
</protein>
<dbReference type="KEGG" id="alus:STSP2_02065"/>
<proteinExistence type="predicted"/>
<reference evidence="4" key="1">
    <citation type="submission" date="2017-02" db="EMBL/GenBank/DDBJ databases">
        <title>Comparative genomics and description of representatives of a novel lineage of planctomycetes thriving in anoxic sediments.</title>
        <authorList>
            <person name="Spring S."/>
            <person name="Bunk B."/>
            <person name="Sproer C."/>
        </authorList>
    </citation>
    <scope>NUCLEOTIDE SEQUENCE [LARGE SCALE GENOMIC DNA]</scope>
    <source>
        <strain evidence="4">ST-NAGAB-D1</strain>
    </source>
</reference>
<feature type="transmembrane region" description="Helical" evidence="2">
    <location>
        <begin position="122"/>
        <end position="141"/>
    </location>
</feature>
<organism evidence="3 4">
    <name type="scientific">Anaerohalosphaera lusitana</name>
    <dbReference type="NCBI Taxonomy" id="1936003"/>
    <lineage>
        <taxon>Bacteria</taxon>
        <taxon>Pseudomonadati</taxon>
        <taxon>Planctomycetota</taxon>
        <taxon>Phycisphaerae</taxon>
        <taxon>Sedimentisphaerales</taxon>
        <taxon>Anaerohalosphaeraceae</taxon>
        <taxon>Anaerohalosphaera</taxon>
    </lineage>
</organism>
<dbReference type="OrthoDB" id="209478at2"/>
<feature type="compositionally biased region" description="Low complexity" evidence="1">
    <location>
        <begin position="191"/>
        <end position="217"/>
    </location>
</feature>
<feature type="region of interest" description="Disordered" evidence="1">
    <location>
        <begin position="189"/>
        <end position="222"/>
    </location>
</feature>